<evidence type="ECO:0000256" key="2">
    <source>
        <dbReference type="ARBA" id="ARBA00022692"/>
    </source>
</evidence>
<dbReference type="Pfam" id="PF03168">
    <property type="entry name" value="LEA_2"/>
    <property type="match status" value="1"/>
</dbReference>
<evidence type="ECO:0000313" key="5">
    <source>
        <dbReference type="Proteomes" id="UP000189703"/>
    </source>
</evidence>
<organism evidence="5 6">
    <name type="scientific">Nelumbo nucifera</name>
    <name type="common">Sacred lotus</name>
    <dbReference type="NCBI Taxonomy" id="4432"/>
    <lineage>
        <taxon>Eukaryota</taxon>
        <taxon>Viridiplantae</taxon>
        <taxon>Streptophyta</taxon>
        <taxon>Embryophyta</taxon>
        <taxon>Tracheophyta</taxon>
        <taxon>Spermatophyta</taxon>
        <taxon>Magnoliopsida</taxon>
        <taxon>Proteales</taxon>
        <taxon>Nelumbonaceae</taxon>
        <taxon>Nelumbo</taxon>
    </lineage>
</organism>
<dbReference type="InterPro" id="IPR004864">
    <property type="entry name" value="LEA_2"/>
</dbReference>
<dbReference type="KEGG" id="nnu:104591335"/>
<dbReference type="OrthoDB" id="654824at2759"/>
<evidence type="ECO:0000256" key="3">
    <source>
        <dbReference type="ARBA" id="ARBA00022989"/>
    </source>
</evidence>
<evidence type="ECO:0000256" key="1">
    <source>
        <dbReference type="ARBA" id="ARBA00004167"/>
    </source>
</evidence>
<evidence type="ECO:0000256" key="4">
    <source>
        <dbReference type="ARBA" id="ARBA00023136"/>
    </source>
</evidence>
<comment type="subcellular location">
    <subcellularLocation>
        <location evidence="1">Membrane</location>
        <topology evidence="1">Single-pass membrane protein</topology>
    </subcellularLocation>
</comment>
<gene>
    <name evidence="6" type="primary">LOC104591335</name>
</gene>
<accession>A0A1U7ZKN7</accession>
<dbReference type="PANTHER" id="PTHR31234">
    <property type="entry name" value="LATE EMBRYOGENESIS ABUNDANT (LEA) HYDROXYPROLINE-RICH GLYCOPROTEIN FAMILY"/>
    <property type="match status" value="1"/>
</dbReference>
<keyword evidence="3" id="KW-1133">Transmembrane helix</keyword>
<protein>
    <submittedName>
        <fullName evidence="6">Uncharacterized protein LOC104591335</fullName>
    </submittedName>
</protein>
<dbReference type="GeneID" id="104591335"/>
<keyword evidence="2" id="KW-0812">Transmembrane</keyword>
<dbReference type="OMA" id="PSAMCIY"/>
<reference evidence="6" key="1">
    <citation type="submission" date="2025-08" db="UniProtKB">
        <authorList>
            <consortium name="RefSeq"/>
        </authorList>
    </citation>
    <scope>IDENTIFICATION</scope>
</reference>
<dbReference type="AlphaFoldDB" id="A0A1U7ZKN7"/>
<dbReference type="Proteomes" id="UP000189703">
    <property type="component" value="Unplaced"/>
</dbReference>
<keyword evidence="4" id="KW-0472">Membrane</keyword>
<keyword evidence="5" id="KW-1185">Reference proteome</keyword>
<evidence type="ECO:0000313" key="6">
    <source>
        <dbReference type="RefSeq" id="XP_010248434.1"/>
    </source>
</evidence>
<dbReference type="eggNOG" id="ENOG502QWEY">
    <property type="taxonomic scope" value="Eukaryota"/>
</dbReference>
<sequence length="183" mass="20038">MGKKQKWSWKSALVGAAAATATAAVVLGRPRDPSFDLLSLRLSSLKLNPPDLEAELNLAVHVKNPNITHVNYSSANIPIYYHGAILGFAQVHAGTQRPKSCQVLRLRARLHGLELAQHSPQLLADVARREMVLDAAGEVGGTANLLWWGTRFKLHVESHLVVDPVSLDVVDQENRSEIELFTA</sequence>
<dbReference type="RefSeq" id="XP_010248434.1">
    <property type="nucleotide sequence ID" value="XM_010250132.1"/>
</dbReference>
<proteinExistence type="predicted"/>
<dbReference type="GO" id="GO:0098542">
    <property type="term" value="P:defense response to other organism"/>
    <property type="evidence" value="ECO:0007669"/>
    <property type="project" value="InterPro"/>
</dbReference>
<dbReference type="PANTHER" id="PTHR31234:SF2">
    <property type="entry name" value="OS05G0199100 PROTEIN"/>
    <property type="match status" value="1"/>
</dbReference>
<name>A0A1U7ZKN7_NELNU</name>
<dbReference type="SUPFAM" id="SSF117070">
    <property type="entry name" value="LEA14-like"/>
    <property type="match status" value="1"/>
</dbReference>
<dbReference type="InterPro" id="IPR044839">
    <property type="entry name" value="NDR1-like"/>
</dbReference>
<dbReference type="GO" id="GO:0016020">
    <property type="term" value="C:membrane"/>
    <property type="evidence" value="ECO:0007669"/>
    <property type="project" value="UniProtKB-SubCell"/>
</dbReference>